<dbReference type="PANTHER" id="PTHR40079:SF4">
    <property type="entry name" value="GH26 DOMAIN-CONTAINING PROTEIN-RELATED"/>
    <property type="match status" value="1"/>
</dbReference>
<proteinExistence type="inferred from homology"/>
<organism evidence="8 9">
    <name type="scientific">Kineosporia mesophila</name>
    <dbReference type="NCBI Taxonomy" id="566012"/>
    <lineage>
        <taxon>Bacteria</taxon>
        <taxon>Bacillati</taxon>
        <taxon>Actinomycetota</taxon>
        <taxon>Actinomycetes</taxon>
        <taxon>Kineosporiales</taxon>
        <taxon>Kineosporiaceae</taxon>
        <taxon>Kineosporia</taxon>
    </lineage>
</organism>
<feature type="domain" description="GH26" evidence="7">
    <location>
        <begin position="198"/>
        <end position="517"/>
    </location>
</feature>
<feature type="compositionally biased region" description="Low complexity" evidence="5">
    <location>
        <begin position="131"/>
        <end position="215"/>
    </location>
</feature>
<dbReference type="PANTHER" id="PTHR40079">
    <property type="entry name" value="MANNAN ENDO-1,4-BETA-MANNOSIDASE E-RELATED"/>
    <property type="match status" value="1"/>
</dbReference>
<dbReference type="InterPro" id="IPR022790">
    <property type="entry name" value="GH26_dom"/>
</dbReference>
<evidence type="ECO:0000256" key="2">
    <source>
        <dbReference type="ARBA" id="ARBA00022801"/>
    </source>
</evidence>
<feature type="compositionally biased region" description="Polar residues" evidence="5">
    <location>
        <begin position="117"/>
        <end position="130"/>
    </location>
</feature>
<keyword evidence="3 4" id="KW-0326">Glycosidase</keyword>
<evidence type="ECO:0000259" key="7">
    <source>
        <dbReference type="PROSITE" id="PS51764"/>
    </source>
</evidence>
<dbReference type="Pfam" id="PF02156">
    <property type="entry name" value="Glyco_hydro_26"/>
    <property type="match status" value="1"/>
</dbReference>
<gene>
    <name evidence="8" type="ORF">GCM10022223_54250</name>
</gene>
<evidence type="ECO:0000256" key="6">
    <source>
        <dbReference type="SAM" id="SignalP"/>
    </source>
</evidence>
<dbReference type="PROSITE" id="PS51764">
    <property type="entry name" value="GH26"/>
    <property type="match status" value="1"/>
</dbReference>
<feature type="region of interest" description="Disordered" evidence="5">
    <location>
        <begin position="59"/>
        <end position="223"/>
    </location>
</feature>
<evidence type="ECO:0000256" key="5">
    <source>
        <dbReference type="SAM" id="MobiDB-lite"/>
    </source>
</evidence>
<protein>
    <recommendedName>
        <fullName evidence="7">GH26 domain-containing protein</fullName>
    </recommendedName>
</protein>
<keyword evidence="6" id="KW-0732">Signal</keyword>
<reference evidence="9" key="1">
    <citation type="journal article" date="2019" name="Int. J. Syst. Evol. Microbiol.">
        <title>The Global Catalogue of Microorganisms (GCM) 10K type strain sequencing project: providing services to taxonomists for standard genome sequencing and annotation.</title>
        <authorList>
            <consortium name="The Broad Institute Genomics Platform"/>
            <consortium name="The Broad Institute Genome Sequencing Center for Infectious Disease"/>
            <person name="Wu L."/>
            <person name="Ma J."/>
        </authorList>
    </citation>
    <scope>NUCLEOTIDE SEQUENCE [LARGE SCALE GENOMIC DNA]</scope>
    <source>
        <strain evidence="9">JCM 16902</strain>
    </source>
</reference>
<evidence type="ECO:0000256" key="1">
    <source>
        <dbReference type="ARBA" id="ARBA00007754"/>
    </source>
</evidence>
<feature type="compositionally biased region" description="Basic residues" evidence="5">
    <location>
        <begin position="69"/>
        <end position="79"/>
    </location>
</feature>
<dbReference type="SUPFAM" id="SSF51445">
    <property type="entry name" value="(Trans)glycosidases"/>
    <property type="match status" value="1"/>
</dbReference>
<dbReference type="Gene3D" id="3.20.20.80">
    <property type="entry name" value="Glycosidases"/>
    <property type="match status" value="1"/>
</dbReference>
<dbReference type="InterPro" id="IPR000805">
    <property type="entry name" value="Glyco_hydro_26"/>
</dbReference>
<evidence type="ECO:0000256" key="4">
    <source>
        <dbReference type="PROSITE-ProRule" id="PRU01100"/>
    </source>
</evidence>
<dbReference type="Proteomes" id="UP001501074">
    <property type="component" value="Unassembled WGS sequence"/>
</dbReference>
<evidence type="ECO:0000313" key="9">
    <source>
        <dbReference type="Proteomes" id="UP001501074"/>
    </source>
</evidence>
<keyword evidence="9" id="KW-1185">Reference proteome</keyword>
<evidence type="ECO:0000256" key="3">
    <source>
        <dbReference type="ARBA" id="ARBA00023295"/>
    </source>
</evidence>
<dbReference type="InterPro" id="IPR017853">
    <property type="entry name" value="GH"/>
</dbReference>
<name>A0ABP7ADJ8_9ACTN</name>
<feature type="active site" description="Proton donor" evidence="4">
    <location>
        <position position="337"/>
    </location>
</feature>
<evidence type="ECO:0000313" key="8">
    <source>
        <dbReference type="EMBL" id="GAA3629774.1"/>
    </source>
</evidence>
<keyword evidence="2 4" id="KW-0378">Hydrolase</keyword>
<dbReference type="EMBL" id="BAAAZO010000011">
    <property type="protein sequence ID" value="GAA3629774.1"/>
    <property type="molecule type" value="Genomic_DNA"/>
</dbReference>
<accession>A0ABP7ADJ8</accession>
<feature type="signal peptide" evidence="6">
    <location>
        <begin position="1"/>
        <end position="34"/>
    </location>
</feature>
<comment type="similarity">
    <text evidence="1 4">Belongs to the glycosyl hydrolase 26 family.</text>
</comment>
<feature type="compositionally biased region" description="Polar residues" evidence="5">
    <location>
        <begin position="101"/>
        <end position="110"/>
    </location>
</feature>
<feature type="chain" id="PRO_5045748667" description="GH26 domain-containing protein" evidence="6">
    <location>
        <begin position="35"/>
        <end position="530"/>
    </location>
</feature>
<sequence length="530" mass="55576">MTGEWQGVLTKKRVVAATALVVVAAAIGTVPAIAGQDPKPERTAVGPAVSWTSTDGAAYISDYSDMPKSKKWRRDHKHSTGNWPGRWQDEVGPEEVAPGQTGPSTATSESVIPAPSGPSSTTESGYTAGNSTSSSSATGTPSTTTTSAPTVTATATGTATGTATTGAPTSSATASVPALCSTPTATETTAPAEGSTEATTTSTSTKTTGSSDGSAMNPCSTTNRSGLPWGASGLYMAGSSAANAEAFAAWRGAPVDVVVDWPARQTWDDVINPTWIFDAWKDTPYMKALGVAPIPEGDSSATMAGCAAGQYNDKWKQFGKNFADNGMGDSIIRLGWEFNGNWYLWSASNPGQFAQCWRQIVTSARTTAPDLKWDWTVNRGVSAGLADATQAYPGDEFVDIVGVDSYDMWPGAASDQTWDEHLNGDFGLKFWADFAKKHGKKMSVPEWGCYPGTAHAGNNGGDNAFYIEKMVEFFTSMGSDLAYEAYFNENASYYAGAIFQPTQIPKAAGEYQTLIAAADSEEPAETTSTP</sequence>
<comment type="caution">
    <text evidence="8">The sequence shown here is derived from an EMBL/GenBank/DDBJ whole genome shotgun (WGS) entry which is preliminary data.</text>
</comment>
<feature type="active site" description="Nucleophile" evidence="4">
    <location>
        <position position="446"/>
    </location>
</feature>